<evidence type="ECO:0000313" key="13">
    <source>
        <dbReference type="EMBL" id="CUQ85640.1"/>
    </source>
</evidence>
<dbReference type="HAMAP" id="MF_00183">
    <property type="entry name" value="DXP_reductoisom"/>
    <property type="match status" value="1"/>
</dbReference>
<gene>
    <name evidence="9 13" type="primary">dxr</name>
    <name evidence="13" type="ORF">ERS852540_01146</name>
</gene>
<evidence type="ECO:0000259" key="10">
    <source>
        <dbReference type="Pfam" id="PF02670"/>
    </source>
</evidence>
<feature type="binding site" evidence="9">
    <location>
        <position position="123"/>
    </location>
    <ligand>
        <name>1-deoxy-D-xylulose 5-phosphate</name>
        <dbReference type="ChEBI" id="CHEBI:57792"/>
    </ligand>
</feature>
<feature type="binding site" evidence="9">
    <location>
        <position position="122"/>
    </location>
    <ligand>
        <name>NADPH</name>
        <dbReference type="ChEBI" id="CHEBI:57783"/>
    </ligand>
</feature>
<feature type="binding site" evidence="9">
    <location>
        <position position="39"/>
    </location>
    <ligand>
        <name>NADPH</name>
        <dbReference type="ChEBI" id="CHEBI:57783"/>
    </ligand>
</feature>
<feature type="domain" description="1-deoxy-D-xylulose 5-phosphate reductoisomerase N-terminal" evidence="10">
    <location>
        <begin position="7"/>
        <end position="130"/>
    </location>
</feature>
<reference evidence="13 14" key="1">
    <citation type="submission" date="2015-09" db="EMBL/GenBank/DDBJ databases">
        <authorList>
            <consortium name="Pathogen Informatics"/>
        </authorList>
    </citation>
    <scope>NUCLEOTIDE SEQUENCE [LARGE SCALE GENOMIC DNA]</scope>
    <source>
        <strain evidence="13 14">2789STDY5834928</strain>
    </source>
</reference>
<dbReference type="AlphaFoldDB" id="A0A174ZQV8"/>
<dbReference type="GO" id="GO:0051484">
    <property type="term" value="P:isopentenyl diphosphate biosynthetic process, methylerythritol 4-phosphate pathway involved in terpenoid biosynthetic process"/>
    <property type="evidence" value="ECO:0007669"/>
    <property type="project" value="UniProtKB-ARBA"/>
</dbReference>
<feature type="binding site" evidence="9">
    <location>
        <position position="197"/>
    </location>
    <ligand>
        <name>1-deoxy-D-xylulose 5-phosphate</name>
        <dbReference type="ChEBI" id="CHEBI:57792"/>
    </ligand>
</feature>
<feature type="binding site" evidence="9">
    <location>
        <position position="219"/>
    </location>
    <ligand>
        <name>1-deoxy-D-xylulose 5-phosphate</name>
        <dbReference type="ChEBI" id="CHEBI:57792"/>
    </ligand>
</feature>
<feature type="domain" description="1-deoxy-D-xylulose 5-phosphate reductoisomerase C-terminal" evidence="11">
    <location>
        <begin position="144"/>
        <end position="227"/>
    </location>
</feature>
<feature type="binding site" evidence="9">
    <location>
        <position position="215"/>
    </location>
    <ligand>
        <name>1-deoxy-D-xylulose 5-phosphate</name>
        <dbReference type="ChEBI" id="CHEBI:57792"/>
    </ligand>
</feature>
<dbReference type="Gene3D" id="3.40.50.720">
    <property type="entry name" value="NAD(P)-binding Rossmann-like Domain"/>
    <property type="match status" value="1"/>
</dbReference>
<keyword evidence="4 9" id="KW-0521">NADP</keyword>
<dbReference type="SUPFAM" id="SSF69055">
    <property type="entry name" value="1-deoxy-D-xylulose-5-phosphate reductoisomerase, C-terminal domain"/>
    <property type="match status" value="1"/>
</dbReference>
<dbReference type="NCBIfam" id="TIGR00243">
    <property type="entry name" value="Dxr"/>
    <property type="match status" value="1"/>
</dbReference>
<accession>A0A174ZQV8</accession>
<feature type="binding site" evidence="9">
    <location>
        <position position="150"/>
    </location>
    <ligand>
        <name>Mn(2+)</name>
        <dbReference type="ChEBI" id="CHEBI:29035"/>
    </ligand>
</feature>
<feature type="binding site" evidence="9">
    <location>
        <position position="14"/>
    </location>
    <ligand>
        <name>NADPH</name>
        <dbReference type="ChEBI" id="CHEBI:57783"/>
    </ligand>
</feature>
<dbReference type="FunFam" id="3.40.50.720:FF:000045">
    <property type="entry name" value="1-deoxy-D-xylulose 5-phosphate reductoisomerase"/>
    <property type="match status" value="1"/>
</dbReference>
<dbReference type="SUPFAM" id="SSF51735">
    <property type="entry name" value="NAD(P)-binding Rossmann-fold domains"/>
    <property type="match status" value="1"/>
</dbReference>
<dbReference type="EC" id="1.1.1.267" evidence="9"/>
<feature type="binding site" evidence="9">
    <location>
        <position position="210"/>
    </location>
    <ligand>
        <name>1-deoxy-D-xylulose 5-phosphate</name>
        <dbReference type="ChEBI" id="CHEBI:57792"/>
    </ligand>
</feature>
<dbReference type="Gene3D" id="1.10.1740.10">
    <property type="match status" value="1"/>
</dbReference>
<evidence type="ECO:0000259" key="12">
    <source>
        <dbReference type="Pfam" id="PF13288"/>
    </source>
</evidence>
<feature type="binding site" evidence="9">
    <location>
        <position position="216"/>
    </location>
    <ligand>
        <name>1-deoxy-D-xylulose 5-phosphate</name>
        <dbReference type="ChEBI" id="CHEBI:57792"/>
    </ligand>
</feature>
<evidence type="ECO:0000256" key="3">
    <source>
        <dbReference type="ARBA" id="ARBA00022723"/>
    </source>
</evidence>
<evidence type="ECO:0000256" key="5">
    <source>
        <dbReference type="ARBA" id="ARBA00023002"/>
    </source>
</evidence>
<proteinExistence type="inferred from homology"/>
<dbReference type="SUPFAM" id="SSF55347">
    <property type="entry name" value="Glyceraldehyde-3-phosphate dehydrogenase-like, C-terminal domain"/>
    <property type="match status" value="1"/>
</dbReference>
<feature type="binding site" evidence="9">
    <location>
        <position position="16"/>
    </location>
    <ligand>
        <name>NADPH</name>
        <dbReference type="ChEBI" id="CHEBI:57783"/>
    </ligand>
</feature>
<dbReference type="PANTHER" id="PTHR30525">
    <property type="entry name" value="1-DEOXY-D-XYLULOSE 5-PHOSPHATE REDUCTOISOMERASE"/>
    <property type="match status" value="1"/>
</dbReference>
<keyword evidence="3 9" id="KW-0479">Metal-binding</keyword>
<dbReference type="PANTHER" id="PTHR30525:SF0">
    <property type="entry name" value="1-DEOXY-D-XYLULOSE 5-PHOSPHATE REDUCTOISOMERASE, CHLOROPLASTIC"/>
    <property type="match status" value="1"/>
</dbReference>
<feature type="binding site" evidence="9">
    <location>
        <position position="203"/>
    </location>
    <ligand>
        <name>NADPH</name>
        <dbReference type="ChEBI" id="CHEBI:57783"/>
    </ligand>
</feature>
<dbReference type="STRING" id="39492.ERS852540_01146"/>
<keyword evidence="7 9" id="KW-0414">Isoprene biosynthesis</keyword>
<feature type="binding site" evidence="9">
    <location>
        <position position="37"/>
    </location>
    <ligand>
        <name>NADPH</name>
        <dbReference type="ChEBI" id="CHEBI:57783"/>
    </ligand>
</feature>
<protein>
    <recommendedName>
        <fullName evidence="9">1-deoxy-D-xylulose 5-phosphate reductoisomerase</fullName>
        <shortName evidence="9">DXP reductoisomerase</shortName>
        <ecNumber evidence="9">1.1.1.267</ecNumber>
    </recommendedName>
    <alternativeName>
        <fullName evidence="9">1-deoxyxylulose-5-phosphate reductoisomerase</fullName>
    </alternativeName>
    <alternativeName>
        <fullName evidence="9">2-C-methyl-D-erythritol 4-phosphate synthase</fullName>
    </alternativeName>
</protein>
<sequence length="381" mass="41548">MSIIKNIALLGSTGSIGTQTLDVCRMHGIKPIALCAAKNTELLEKQAREFMPEAVCIYDENRYSDMKQRLSDTDIKVLCGMDGLCEVSSLKTDAVVNSVVGMVGLRPTLAALDAGNKVALANKETLVTGGELVMKKAKEKNLPILPIDSEHSAIFQSLMASGGSSIERILLTASGGPFFGYSYEKLKTVTKAQALKHPNWNMGQKITTDSATLMNKGLELIEAVWLFGVTPEKVEVNVHRQSILHSAVEFEDGSVIGQMGVPDMRIPIQFALTYPERLPSPAKRLSLFDVGTMTFEKVDEETFLCLKYAKKMIARGGTACTVLDSANEAAVGLFLEDKIPFYRIGELVADACENVREHKEVTLGNILDSENTAREYVIAHA</sequence>
<feature type="binding site" evidence="9">
    <location>
        <position position="174"/>
    </location>
    <ligand>
        <name>1-deoxy-D-xylulose 5-phosphate</name>
        <dbReference type="ChEBI" id="CHEBI:57792"/>
    </ligand>
</feature>
<dbReference type="PIRSF" id="PIRSF006205">
    <property type="entry name" value="Dxp_reductismrs"/>
    <property type="match status" value="1"/>
</dbReference>
<comment type="cofactor">
    <cofactor evidence="9">
        <name>Mg(2+)</name>
        <dbReference type="ChEBI" id="CHEBI:18420"/>
    </cofactor>
    <cofactor evidence="9">
        <name>Mn(2+)</name>
        <dbReference type="ChEBI" id="CHEBI:29035"/>
    </cofactor>
</comment>
<dbReference type="InterPro" id="IPR003821">
    <property type="entry name" value="DXP_reductoisomerase"/>
</dbReference>
<comment type="function">
    <text evidence="9">Catalyzes the NADPH-dependent rearrangement and reduction of 1-deoxy-D-xylulose-5-phosphate (DXP) to 2-C-methyl-D-erythritol 4-phosphate (MEP).</text>
</comment>
<dbReference type="InterPro" id="IPR036291">
    <property type="entry name" value="NAD(P)-bd_dom_sf"/>
</dbReference>
<feature type="binding site" evidence="9">
    <location>
        <position position="148"/>
    </location>
    <ligand>
        <name>Mn(2+)</name>
        <dbReference type="ChEBI" id="CHEBI:29035"/>
    </ligand>
</feature>
<name>A0A174ZQV8_9FIRM</name>
<comment type="pathway">
    <text evidence="1 9">Isoprenoid biosynthesis; isopentenyl diphosphate biosynthesis via DXP pathway; isopentenyl diphosphate from 1-deoxy-D-xylulose 5-phosphate: step 1/6.</text>
</comment>
<dbReference type="OrthoDB" id="9806546at2"/>
<feature type="binding site" evidence="9">
    <location>
        <position position="15"/>
    </location>
    <ligand>
        <name>NADPH</name>
        <dbReference type="ChEBI" id="CHEBI:57783"/>
    </ligand>
</feature>
<feature type="domain" description="DXP reductoisomerase C-terminal" evidence="12">
    <location>
        <begin position="259"/>
        <end position="376"/>
    </location>
</feature>
<dbReference type="GO" id="GO:0030604">
    <property type="term" value="F:1-deoxy-D-xylulose-5-phosphate reductoisomerase activity"/>
    <property type="evidence" value="ECO:0007669"/>
    <property type="project" value="UniProtKB-UniRule"/>
</dbReference>
<keyword evidence="9" id="KW-0460">Magnesium</keyword>
<comment type="catalytic activity">
    <reaction evidence="8">
        <text>2-C-methyl-D-erythritol 4-phosphate + NADP(+) = 1-deoxy-D-xylulose 5-phosphate + NADPH + H(+)</text>
        <dbReference type="Rhea" id="RHEA:13717"/>
        <dbReference type="ChEBI" id="CHEBI:15378"/>
        <dbReference type="ChEBI" id="CHEBI:57783"/>
        <dbReference type="ChEBI" id="CHEBI:57792"/>
        <dbReference type="ChEBI" id="CHEBI:58262"/>
        <dbReference type="ChEBI" id="CHEBI:58349"/>
        <dbReference type="EC" id="1.1.1.267"/>
    </reaction>
    <physiologicalReaction direction="right-to-left" evidence="8">
        <dbReference type="Rhea" id="RHEA:13719"/>
    </physiologicalReaction>
</comment>
<feature type="binding site" evidence="9">
    <location>
        <position position="124"/>
    </location>
    <ligand>
        <name>NADPH</name>
        <dbReference type="ChEBI" id="CHEBI:57783"/>
    </ligand>
</feature>
<feature type="binding site" evidence="9">
    <location>
        <position position="219"/>
    </location>
    <ligand>
        <name>Mn(2+)</name>
        <dbReference type="ChEBI" id="CHEBI:29035"/>
    </ligand>
</feature>
<evidence type="ECO:0000256" key="6">
    <source>
        <dbReference type="ARBA" id="ARBA00023211"/>
    </source>
</evidence>
<evidence type="ECO:0000256" key="4">
    <source>
        <dbReference type="ARBA" id="ARBA00022857"/>
    </source>
</evidence>
<evidence type="ECO:0000259" key="11">
    <source>
        <dbReference type="Pfam" id="PF08436"/>
    </source>
</evidence>
<evidence type="ECO:0000256" key="1">
    <source>
        <dbReference type="ARBA" id="ARBA00005094"/>
    </source>
</evidence>
<keyword evidence="13" id="KW-0413">Isomerase</keyword>
<organism evidence="13 14">
    <name type="scientific">[Eubacterium] siraeum</name>
    <dbReference type="NCBI Taxonomy" id="39492"/>
    <lineage>
        <taxon>Bacteria</taxon>
        <taxon>Bacillati</taxon>
        <taxon>Bacillota</taxon>
        <taxon>Clostridia</taxon>
        <taxon>Eubacteriales</taxon>
        <taxon>Oscillospiraceae</taxon>
        <taxon>Oscillospiraceae incertae sedis</taxon>
    </lineage>
</organism>
<keyword evidence="6 9" id="KW-0464">Manganese</keyword>
<feature type="binding site" evidence="9">
    <location>
        <position position="149"/>
    </location>
    <ligand>
        <name>1-deoxy-D-xylulose 5-phosphate</name>
        <dbReference type="ChEBI" id="CHEBI:57792"/>
    </ligand>
</feature>
<dbReference type="GO" id="GO:0070402">
    <property type="term" value="F:NADPH binding"/>
    <property type="evidence" value="ECO:0007669"/>
    <property type="project" value="InterPro"/>
</dbReference>
<dbReference type="Pfam" id="PF08436">
    <property type="entry name" value="DXP_redisom_C"/>
    <property type="match status" value="1"/>
</dbReference>
<dbReference type="GO" id="GO:0030145">
    <property type="term" value="F:manganese ion binding"/>
    <property type="evidence" value="ECO:0007669"/>
    <property type="project" value="TreeGrafter"/>
</dbReference>
<feature type="binding site" evidence="9">
    <location>
        <position position="13"/>
    </location>
    <ligand>
        <name>NADPH</name>
        <dbReference type="ChEBI" id="CHEBI:57783"/>
    </ligand>
</feature>
<dbReference type="Pfam" id="PF02670">
    <property type="entry name" value="DXP_reductoisom"/>
    <property type="match status" value="1"/>
</dbReference>
<dbReference type="EMBL" id="CZBY01000007">
    <property type="protein sequence ID" value="CUQ85640.1"/>
    <property type="molecule type" value="Genomic_DNA"/>
</dbReference>
<dbReference type="Proteomes" id="UP000095662">
    <property type="component" value="Unassembled WGS sequence"/>
</dbReference>
<evidence type="ECO:0000256" key="2">
    <source>
        <dbReference type="ARBA" id="ARBA00006825"/>
    </source>
</evidence>
<dbReference type="InterPro" id="IPR026877">
    <property type="entry name" value="DXPR_C"/>
</dbReference>
<evidence type="ECO:0000313" key="14">
    <source>
        <dbReference type="Proteomes" id="UP000095662"/>
    </source>
</evidence>
<keyword evidence="5 9" id="KW-0560">Oxidoreductase</keyword>
<dbReference type="UniPathway" id="UPA00056">
    <property type="reaction ID" value="UER00092"/>
</dbReference>
<dbReference type="InterPro" id="IPR013512">
    <property type="entry name" value="DXP_reductoisomerase_N"/>
</dbReference>
<dbReference type="InterPro" id="IPR036169">
    <property type="entry name" value="DXPR_C_sf"/>
</dbReference>
<evidence type="ECO:0000256" key="9">
    <source>
        <dbReference type="HAMAP-Rule" id="MF_00183"/>
    </source>
</evidence>
<dbReference type="Pfam" id="PF13288">
    <property type="entry name" value="DXPR_C"/>
    <property type="match status" value="1"/>
</dbReference>
<dbReference type="GO" id="GO:0016853">
    <property type="term" value="F:isomerase activity"/>
    <property type="evidence" value="ECO:0007669"/>
    <property type="project" value="UniProtKB-KW"/>
</dbReference>
<dbReference type="InterPro" id="IPR013644">
    <property type="entry name" value="DXP_reductoisomerase_C"/>
</dbReference>
<feature type="binding site" evidence="9">
    <location>
        <position position="150"/>
    </location>
    <ligand>
        <name>1-deoxy-D-xylulose 5-phosphate</name>
        <dbReference type="ChEBI" id="CHEBI:57792"/>
    </ligand>
</feature>
<feature type="binding site" evidence="9">
    <location>
        <position position="38"/>
    </location>
    <ligand>
        <name>NADPH</name>
        <dbReference type="ChEBI" id="CHEBI:57783"/>
    </ligand>
</feature>
<evidence type="ECO:0000256" key="8">
    <source>
        <dbReference type="ARBA" id="ARBA00048543"/>
    </source>
</evidence>
<evidence type="ECO:0000256" key="7">
    <source>
        <dbReference type="ARBA" id="ARBA00023229"/>
    </source>
</evidence>
<comment type="similarity">
    <text evidence="2 9">Belongs to the DXR family.</text>
</comment>